<dbReference type="InterPro" id="IPR003959">
    <property type="entry name" value="ATPase_AAA_core"/>
</dbReference>
<dbReference type="Proteomes" id="UP001339883">
    <property type="component" value="Unassembled WGS sequence"/>
</dbReference>
<dbReference type="PANTHER" id="PTHR43581:SF2">
    <property type="entry name" value="EXCINUCLEASE ATPASE SUBUNIT"/>
    <property type="match status" value="1"/>
</dbReference>
<dbReference type="SUPFAM" id="SSF52540">
    <property type="entry name" value="P-loop containing nucleoside triphosphate hydrolases"/>
    <property type="match status" value="1"/>
</dbReference>
<dbReference type="InterPro" id="IPR027417">
    <property type="entry name" value="P-loop_NTPase"/>
</dbReference>
<proteinExistence type="predicted"/>
<accession>A0ABU6DQR0</accession>
<name>A0ABU6DQR0_9GAMM</name>
<dbReference type="PANTHER" id="PTHR43581">
    <property type="entry name" value="ATP/GTP PHOSPHATASE"/>
    <property type="match status" value="1"/>
</dbReference>
<dbReference type="Gene3D" id="3.40.50.300">
    <property type="entry name" value="P-loop containing nucleotide triphosphate hydrolases"/>
    <property type="match status" value="1"/>
</dbReference>
<keyword evidence="3" id="KW-1185">Reference proteome</keyword>
<evidence type="ECO:0000313" key="3">
    <source>
        <dbReference type="Proteomes" id="UP001339883"/>
    </source>
</evidence>
<reference evidence="2 3" key="1">
    <citation type="submission" date="2019-08" db="EMBL/GenBank/DDBJ databases">
        <title>Five species of Acinetobacter isolated from floral nectar and animal pollinators.</title>
        <authorList>
            <person name="Hendry T.A."/>
        </authorList>
    </citation>
    <scope>NUCLEOTIDE SEQUENCE [LARGE SCALE GENOMIC DNA]</scope>
    <source>
        <strain evidence="2 3">MD18.27</strain>
    </source>
</reference>
<organism evidence="2 3">
    <name type="scientific">Acinetobacter pollinis</name>
    <dbReference type="NCBI Taxonomy" id="2605270"/>
    <lineage>
        <taxon>Bacteria</taxon>
        <taxon>Pseudomonadati</taxon>
        <taxon>Pseudomonadota</taxon>
        <taxon>Gammaproteobacteria</taxon>
        <taxon>Moraxellales</taxon>
        <taxon>Moraxellaceae</taxon>
        <taxon>Acinetobacter</taxon>
    </lineage>
</organism>
<protein>
    <submittedName>
        <fullName evidence="2">AAA family ATPase</fullName>
    </submittedName>
</protein>
<dbReference type="EMBL" id="VTDN01000002">
    <property type="protein sequence ID" value="MEB5475997.1"/>
    <property type="molecule type" value="Genomic_DNA"/>
</dbReference>
<sequence length="393" mass="45017">MKIKGLSLHDVGGIESLVLDNLNPQMNIICGENGVGKTNILDSIAYLFSNWSKNQIKKRYGTDFGQLTAHVITSDTNIGSALYEVQAALQEFDPSERDSYRADIDPRFAKQVIYLRVTRDLEYQRLKGIESDPDEKDYGTRLIEGLSSTDLKSWFIGRFYQSAAGNLEEQFKSNFETAKTLFSELNENYAFHTVTRKNEIIVRTPMGDEIPFEYLSSGFKSSILILMGIIKEIELRFQSKLLRSIEYDGIILIDEIELHLHPEWQGVICNTLKKIFPNAQFFISTHSPHVVQTALKGEVIALERTEGVVKRRALPESEYGYQGWTIEEILEDVMGMVDLRTQNYKAIKQQFDEALDKNDRQSAQLAYDQLDKMLHPDYPLRTVFQMQLNSLGE</sequence>
<gene>
    <name evidence="2" type="ORF">I2F25_02805</name>
</gene>
<evidence type="ECO:0000313" key="2">
    <source>
        <dbReference type="EMBL" id="MEB5475997.1"/>
    </source>
</evidence>
<dbReference type="Pfam" id="PF13304">
    <property type="entry name" value="AAA_21"/>
    <property type="match status" value="1"/>
</dbReference>
<evidence type="ECO:0000259" key="1">
    <source>
        <dbReference type="Pfam" id="PF13304"/>
    </source>
</evidence>
<dbReference type="InterPro" id="IPR051396">
    <property type="entry name" value="Bact_Antivir_Def_Nuclease"/>
</dbReference>
<comment type="caution">
    <text evidence="2">The sequence shown here is derived from an EMBL/GenBank/DDBJ whole genome shotgun (WGS) entry which is preliminary data.</text>
</comment>
<feature type="domain" description="ATPase AAA-type core" evidence="1">
    <location>
        <begin position="26"/>
        <end position="291"/>
    </location>
</feature>